<dbReference type="EMBL" id="JAACXV010000002">
    <property type="protein sequence ID" value="KAF7287810.1"/>
    <property type="molecule type" value="Genomic_DNA"/>
</dbReference>
<evidence type="ECO:0000313" key="2">
    <source>
        <dbReference type="Proteomes" id="UP000625711"/>
    </source>
</evidence>
<proteinExistence type="predicted"/>
<keyword evidence="2" id="KW-1185">Reference proteome</keyword>
<comment type="caution">
    <text evidence="1">The sequence shown here is derived from an EMBL/GenBank/DDBJ whole genome shotgun (WGS) entry which is preliminary data.</text>
</comment>
<dbReference type="Proteomes" id="UP000625711">
    <property type="component" value="Unassembled WGS sequence"/>
</dbReference>
<dbReference type="AlphaFoldDB" id="A0A834IWS2"/>
<gene>
    <name evidence="1" type="ORF">GWI33_000165</name>
</gene>
<protein>
    <submittedName>
        <fullName evidence="1">Uncharacterized protein</fullName>
    </submittedName>
</protein>
<sequence>MVKEIIAVSQFNKSNTKRQIGKNRETSGQVGGAVACSVKRFKFPEDASRFIRRESEKKQRANLISIHYFWLVKRCGNFYISVGTAETGESVGKRASPKERQIWPH</sequence>
<name>A0A834IWS2_RHYFE</name>
<accession>A0A834IWS2</accession>
<organism evidence="1 2">
    <name type="scientific">Rhynchophorus ferrugineus</name>
    <name type="common">Red palm weevil</name>
    <name type="synonym">Curculio ferrugineus</name>
    <dbReference type="NCBI Taxonomy" id="354439"/>
    <lineage>
        <taxon>Eukaryota</taxon>
        <taxon>Metazoa</taxon>
        <taxon>Ecdysozoa</taxon>
        <taxon>Arthropoda</taxon>
        <taxon>Hexapoda</taxon>
        <taxon>Insecta</taxon>
        <taxon>Pterygota</taxon>
        <taxon>Neoptera</taxon>
        <taxon>Endopterygota</taxon>
        <taxon>Coleoptera</taxon>
        <taxon>Polyphaga</taxon>
        <taxon>Cucujiformia</taxon>
        <taxon>Curculionidae</taxon>
        <taxon>Dryophthorinae</taxon>
        <taxon>Rhynchophorus</taxon>
    </lineage>
</organism>
<evidence type="ECO:0000313" key="1">
    <source>
        <dbReference type="EMBL" id="KAF7287810.1"/>
    </source>
</evidence>
<reference evidence="1" key="1">
    <citation type="submission" date="2020-08" db="EMBL/GenBank/DDBJ databases">
        <title>Genome sequencing and assembly of the red palm weevil Rhynchophorus ferrugineus.</title>
        <authorList>
            <person name="Dias G.B."/>
            <person name="Bergman C.M."/>
            <person name="Manee M."/>
        </authorList>
    </citation>
    <scope>NUCLEOTIDE SEQUENCE</scope>
    <source>
        <strain evidence="1">AA-2017</strain>
        <tissue evidence="1">Whole larva</tissue>
    </source>
</reference>